<keyword evidence="3 7" id="KW-0645">Protease</keyword>
<comment type="caution">
    <text evidence="7">The sequence shown here is derived from an EMBL/GenBank/DDBJ whole genome shotgun (WGS) entry which is preliminary data.</text>
</comment>
<dbReference type="Pfam" id="PF00574">
    <property type="entry name" value="CLP_protease"/>
    <property type="match status" value="1"/>
</dbReference>
<organism evidence="7 8">
    <name type="scientific">Limimaricola cinnabarinus LL-001</name>
    <dbReference type="NCBI Taxonomy" id="1337093"/>
    <lineage>
        <taxon>Bacteria</taxon>
        <taxon>Pseudomonadati</taxon>
        <taxon>Pseudomonadota</taxon>
        <taxon>Alphaproteobacteria</taxon>
        <taxon>Rhodobacterales</taxon>
        <taxon>Paracoccaceae</taxon>
        <taxon>Limimaricola</taxon>
    </lineage>
</organism>
<dbReference type="PANTHER" id="PTHR10381:SF70">
    <property type="entry name" value="ATP-DEPENDENT CLP PROTEASE PROTEOLYTIC SUBUNIT"/>
    <property type="match status" value="1"/>
</dbReference>
<dbReference type="Proteomes" id="UP000016566">
    <property type="component" value="Unassembled WGS sequence"/>
</dbReference>
<sequence>MSIRSLRAAPAARPVNLRTNMPVSAFERWVDNLEAREETPDASISILDVIGEDFWGDGVTVKRISAALRLIGTRDVTVNINSPGGDFFEGLAIYNALREHPAKVTVNILGLAASAASFIAMAGDEIRIPKAGFMMLHNTQVIAAGDRHALREVADWQETMDEVLAEIYADRSGAELSAISVMLDGRGDGTWLSGKRAIEAGLVDGYLAEDAARESQTAPEARATNAIRRLEASLSRGGHSRGESRKLINDLKAAMHDAGRSSGMQDAAASEGLAGLLDLARNTKGTFHAAG</sequence>
<evidence type="ECO:0000256" key="5">
    <source>
        <dbReference type="ARBA" id="ARBA00022825"/>
    </source>
</evidence>
<evidence type="ECO:0000256" key="1">
    <source>
        <dbReference type="ARBA" id="ARBA00007039"/>
    </source>
</evidence>
<evidence type="ECO:0000313" key="8">
    <source>
        <dbReference type="Proteomes" id="UP000016566"/>
    </source>
</evidence>
<keyword evidence="4" id="KW-0378">Hydrolase</keyword>
<evidence type="ECO:0000256" key="3">
    <source>
        <dbReference type="ARBA" id="ARBA00022670"/>
    </source>
</evidence>
<dbReference type="SUPFAM" id="SSF52096">
    <property type="entry name" value="ClpP/crotonase"/>
    <property type="match status" value="1"/>
</dbReference>
<evidence type="ECO:0000256" key="2">
    <source>
        <dbReference type="ARBA" id="ARBA00022490"/>
    </source>
</evidence>
<dbReference type="STRING" id="1337093.MBELCI_1536"/>
<dbReference type="GO" id="GO:0051117">
    <property type="term" value="F:ATPase binding"/>
    <property type="evidence" value="ECO:0007669"/>
    <property type="project" value="TreeGrafter"/>
</dbReference>
<dbReference type="InterPro" id="IPR001907">
    <property type="entry name" value="ClpP"/>
</dbReference>
<evidence type="ECO:0000313" key="7">
    <source>
        <dbReference type="EMBL" id="GAD55484.1"/>
    </source>
</evidence>
<comment type="similarity">
    <text evidence="1 6">Belongs to the peptidase S14 family.</text>
</comment>
<keyword evidence="5" id="KW-0720">Serine protease</keyword>
<dbReference type="GO" id="GO:0006515">
    <property type="term" value="P:protein quality control for misfolded or incompletely synthesized proteins"/>
    <property type="evidence" value="ECO:0007669"/>
    <property type="project" value="TreeGrafter"/>
</dbReference>
<gene>
    <name evidence="7" type="ORF">MBELCI_1536</name>
</gene>
<accession>U3ACU6</accession>
<dbReference type="Gene3D" id="3.90.226.10">
    <property type="entry name" value="2-enoyl-CoA Hydratase, Chain A, domain 1"/>
    <property type="match status" value="1"/>
</dbReference>
<dbReference type="PRINTS" id="PR00127">
    <property type="entry name" value="CLPPROTEASEP"/>
</dbReference>
<dbReference type="AlphaFoldDB" id="U3ACU6"/>
<dbReference type="GO" id="GO:0004176">
    <property type="term" value="F:ATP-dependent peptidase activity"/>
    <property type="evidence" value="ECO:0007669"/>
    <property type="project" value="InterPro"/>
</dbReference>
<evidence type="ECO:0000256" key="6">
    <source>
        <dbReference type="RuleBase" id="RU003567"/>
    </source>
</evidence>
<dbReference type="CDD" id="cd07016">
    <property type="entry name" value="S14_ClpP_1"/>
    <property type="match status" value="1"/>
</dbReference>
<evidence type="ECO:0000256" key="4">
    <source>
        <dbReference type="ARBA" id="ARBA00022801"/>
    </source>
</evidence>
<dbReference type="EMBL" id="BATB01000015">
    <property type="protein sequence ID" value="GAD55484.1"/>
    <property type="molecule type" value="Genomic_DNA"/>
</dbReference>
<proteinExistence type="inferred from homology"/>
<dbReference type="GO" id="GO:0009368">
    <property type="term" value="C:endopeptidase Clp complex"/>
    <property type="evidence" value="ECO:0007669"/>
    <property type="project" value="TreeGrafter"/>
</dbReference>
<dbReference type="PANTHER" id="PTHR10381">
    <property type="entry name" value="ATP-DEPENDENT CLP PROTEASE PROTEOLYTIC SUBUNIT"/>
    <property type="match status" value="1"/>
</dbReference>
<dbReference type="OrthoDB" id="9806592at2"/>
<dbReference type="InterPro" id="IPR023562">
    <property type="entry name" value="ClpP/TepA"/>
</dbReference>
<protein>
    <recommendedName>
        <fullName evidence="6">ATP-dependent Clp protease proteolytic subunit</fullName>
    </recommendedName>
</protein>
<dbReference type="eggNOG" id="COG0740">
    <property type="taxonomic scope" value="Bacteria"/>
</dbReference>
<dbReference type="NCBIfam" id="NF045542">
    <property type="entry name" value="Clp_rel_HeadMat"/>
    <property type="match status" value="1"/>
</dbReference>
<dbReference type="RefSeq" id="WP_021693588.1">
    <property type="nucleotide sequence ID" value="NZ_BATB01000015.1"/>
</dbReference>
<name>U3ACU6_9RHOB</name>
<keyword evidence="2" id="KW-0963">Cytoplasm</keyword>
<dbReference type="InterPro" id="IPR029045">
    <property type="entry name" value="ClpP/crotonase-like_dom_sf"/>
</dbReference>
<keyword evidence="8" id="KW-1185">Reference proteome</keyword>
<reference evidence="7" key="1">
    <citation type="journal article" date="2013" name="Genome Announc.">
        <title>Draft Genome Sequence of Loktanella cinnabarina LL-001T, Isolated from Deep-Sea Floor Sediment.</title>
        <authorList>
            <person name="Nishi S."/>
            <person name="Tsubouchi T."/>
            <person name="Takaki Y."/>
            <person name="Koyanagi R."/>
            <person name="Satoh N."/>
            <person name="Maruyama T."/>
            <person name="Hatada Y."/>
        </authorList>
    </citation>
    <scope>NUCLEOTIDE SEQUENCE [LARGE SCALE GENOMIC DNA]</scope>
    <source>
        <strain evidence="7">LL-001</strain>
    </source>
</reference>
<dbReference type="GO" id="GO:0004252">
    <property type="term" value="F:serine-type endopeptidase activity"/>
    <property type="evidence" value="ECO:0007669"/>
    <property type="project" value="InterPro"/>
</dbReference>